<protein>
    <submittedName>
        <fullName evidence="1">Uncharacterized protein</fullName>
    </submittedName>
</protein>
<dbReference type="Proteomes" id="UP001367508">
    <property type="component" value="Unassembled WGS sequence"/>
</dbReference>
<organism evidence="1 2">
    <name type="scientific">Canavalia gladiata</name>
    <name type="common">Sword bean</name>
    <name type="synonym">Dolichos gladiatus</name>
    <dbReference type="NCBI Taxonomy" id="3824"/>
    <lineage>
        <taxon>Eukaryota</taxon>
        <taxon>Viridiplantae</taxon>
        <taxon>Streptophyta</taxon>
        <taxon>Embryophyta</taxon>
        <taxon>Tracheophyta</taxon>
        <taxon>Spermatophyta</taxon>
        <taxon>Magnoliopsida</taxon>
        <taxon>eudicotyledons</taxon>
        <taxon>Gunneridae</taxon>
        <taxon>Pentapetalae</taxon>
        <taxon>rosids</taxon>
        <taxon>fabids</taxon>
        <taxon>Fabales</taxon>
        <taxon>Fabaceae</taxon>
        <taxon>Papilionoideae</taxon>
        <taxon>50 kb inversion clade</taxon>
        <taxon>NPAAA clade</taxon>
        <taxon>indigoferoid/millettioid clade</taxon>
        <taxon>Phaseoleae</taxon>
        <taxon>Canavalia</taxon>
    </lineage>
</organism>
<evidence type="ECO:0000313" key="2">
    <source>
        <dbReference type="Proteomes" id="UP001367508"/>
    </source>
</evidence>
<accession>A0AAN9KUU3</accession>
<proteinExistence type="predicted"/>
<dbReference type="AlphaFoldDB" id="A0AAN9KUU3"/>
<name>A0AAN9KUU3_CANGL</name>
<sequence>MGIFWNGQGHFRDSVIRDRMGINDLEKDRIGIVELGHTGFGKELKNARREVRTMDAEFMYPPFDQSSHSNLWLYGENLVSELRPPMIGGFLPTTLPTNNHL</sequence>
<dbReference type="EMBL" id="JAYMYQ010000006">
    <property type="protein sequence ID" value="KAK7324012.1"/>
    <property type="molecule type" value="Genomic_DNA"/>
</dbReference>
<gene>
    <name evidence="1" type="ORF">VNO77_27517</name>
</gene>
<reference evidence="1 2" key="1">
    <citation type="submission" date="2024-01" db="EMBL/GenBank/DDBJ databases">
        <title>The genomes of 5 underutilized Papilionoideae crops provide insights into root nodulation and disease resistanc.</title>
        <authorList>
            <person name="Jiang F."/>
        </authorList>
    </citation>
    <scope>NUCLEOTIDE SEQUENCE [LARGE SCALE GENOMIC DNA]</scope>
    <source>
        <strain evidence="1">LVBAO_FW01</strain>
        <tissue evidence="1">Leaves</tissue>
    </source>
</reference>
<comment type="caution">
    <text evidence="1">The sequence shown here is derived from an EMBL/GenBank/DDBJ whole genome shotgun (WGS) entry which is preliminary data.</text>
</comment>
<keyword evidence="2" id="KW-1185">Reference proteome</keyword>
<evidence type="ECO:0000313" key="1">
    <source>
        <dbReference type="EMBL" id="KAK7324012.1"/>
    </source>
</evidence>